<feature type="compositionally biased region" description="Low complexity" evidence="1">
    <location>
        <begin position="87"/>
        <end position="100"/>
    </location>
</feature>
<dbReference type="PROSITE" id="PS51257">
    <property type="entry name" value="PROKAR_LIPOPROTEIN"/>
    <property type="match status" value="1"/>
</dbReference>
<evidence type="ECO:0000313" key="3">
    <source>
        <dbReference type="Proteomes" id="UP000270094"/>
    </source>
</evidence>
<feature type="compositionally biased region" description="Pro residues" evidence="1">
    <location>
        <begin position="101"/>
        <end position="121"/>
    </location>
</feature>
<evidence type="ECO:0000313" key="2">
    <source>
        <dbReference type="EMBL" id="VDM80863.1"/>
    </source>
</evidence>
<protein>
    <submittedName>
        <fullName evidence="2">Uncharacterized protein</fullName>
    </submittedName>
</protein>
<accession>A0A3P7JJ17</accession>
<dbReference type="Proteomes" id="UP000270094">
    <property type="component" value="Unassembled WGS sequence"/>
</dbReference>
<gene>
    <name evidence="2" type="ORF">SVUK_LOCUS15861</name>
</gene>
<organism evidence="2 3">
    <name type="scientific">Strongylus vulgaris</name>
    <name type="common">Blood worm</name>
    <dbReference type="NCBI Taxonomy" id="40348"/>
    <lineage>
        <taxon>Eukaryota</taxon>
        <taxon>Metazoa</taxon>
        <taxon>Ecdysozoa</taxon>
        <taxon>Nematoda</taxon>
        <taxon>Chromadorea</taxon>
        <taxon>Rhabditida</taxon>
        <taxon>Rhabditina</taxon>
        <taxon>Rhabditomorpha</taxon>
        <taxon>Strongyloidea</taxon>
        <taxon>Strongylidae</taxon>
        <taxon>Strongylus</taxon>
    </lineage>
</organism>
<name>A0A3P7JJ17_STRVU</name>
<dbReference type="EMBL" id="UYYB01110433">
    <property type="protein sequence ID" value="VDM80863.1"/>
    <property type="molecule type" value="Genomic_DNA"/>
</dbReference>
<feature type="region of interest" description="Disordered" evidence="1">
    <location>
        <begin position="83"/>
        <end position="132"/>
    </location>
</feature>
<dbReference type="AlphaFoldDB" id="A0A3P7JJ17"/>
<reference evidence="2 3" key="1">
    <citation type="submission" date="2018-11" db="EMBL/GenBank/DDBJ databases">
        <authorList>
            <consortium name="Pathogen Informatics"/>
        </authorList>
    </citation>
    <scope>NUCLEOTIDE SEQUENCE [LARGE SCALE GENOMIC DNA]</scope>
</reference>
<evidence type="ECO:0000256" key="1">
    <source>
        <dbReference type="SAM" id="MobiDB-lite"/>
    </source>
</evidence>
<sequence>MKERDFMRKERCTYVGHVASSGCQYVAPRVTYQAAAHQVPTYAIAAVPTYFVPRALTYHQPQLVSLPLIYVARPQQYVSAAKPYPQPQQGYVQAPQQQYPLPTPPPPPPPPPAYPQPPTPIKPLLIRCRRTP</sequence>
<keyword evidence="3" id="KW-1185">Reference proteome</keyword>
<proteinExistence type="predicted"/>